<dbReference type="Proteomes" id="UP000319769">
    <property type="component" value="Unassembled WGS sequence"/>
</dbReference>
<dbReference type="InterPro" id="IPR001647">
    <property type="entry name" value="HTH_TetR"/>
</dbReference>
<reference evidence="6" key="1">
    <citation type="submission" date="2019-09" db="EMBL/GenBank/DDBJ databases">
        <authorList>
            <person name="Teo W.F.A."/>
            <person name="Duangmal K."/>
        </authorList>
    </citation>
    <scope>NUCLEOTIDE SEQUENCE [LARGE SCALE GENOMIC DNA]</scope>
    <source>
        <strain evidence="6">K81G1</strain>
    </source>
</reference>
<evidence type="ECO:0000256" key="2">
    <source>
        <dbReference type="ARBA" id="ARBA00023125"/>
    </source>
</evidence>
<organism evidence="6 7">
    <name type="scientific">Amycolatopsis acidicola</name>
    <dbReference type="NCBI Taxonomy" id="2596893"/>
    <lineage>
        <taxon>Bacteria</taxon>
        <taxon>Bacillati</taxon>
        <taxon>Actinomycetota</taxon>
        <taxon>Actinomycetes</taxon>
        <taxon>Pseudonocardiales</taxon>
        <taxon>Pseudonocardiaceae</taxon>
        <taxon>Amycolatopsis</taxon>
    </lineage>
</organism>
<dbReference type="Pfam" id="PF00440">
    <property type="entry name" value="TetR_N"/>
    <property type="match status" value="1"/>
</dbReference>
<comment type="caution">
    <text evidence="6">The sequence shown here is derived from an EMBL/GenBank/DDBJ whole genome shotgun (WGS) entry which is preliminary data.</text>
</comment>
<dbReference type="PRINTS" id="PR00455">
    <property type="entry name" value="HTHTETR"/>
</dbReference>
<dbReference type="OrthoDB" id="9816296at2"/>
<keyword evidence="3" id="KW-0804">Transcription</keyword>
<dbReference type="GO" id="GO:0000976">
    <property type="term" value="F:transcription cis-regulatory region binding"/>
    <property type="evidence" value="ECO:0007669"/>
    <property type="project" value="TreeGrafter"/>
</dbReference>
<keyword evidence="1" id="KW-0805">Transcription regulation</keyword>
<evidence type="ECO:0000256" key="4">
    <source>
        <dbReference type="PROSITE-ProRule" id="PRU00335"/>
    </source>
</evidence>
<dbReference type="SUPFAM" id="SSF46689">
    <property type="entry name" value="Homeodomain-like"/>
    <property type="match status" value="1"/>
</dbReference>
<dbReference type="AlphaFoldDB" id="A0A5N0UMW9"/>
<evidence type="ECO:0000313" key="7">
    <source>
        <dbReference type="Proteomes" id="UP000319769"/>
    </source>
</evidence>
<dbReference type="RefSeq" id="WP_144757760.1">
    <property type="nucleotide sequence ID" value="NZ_VMNW02000118.1"/>
</dbReference>
<dbReference type="PROSITE" id="PS50977">
    <property type="entry name" value="HTH_TETR_2"/>
    <property type="match status" value="1"/>
</dbReference>
<gene>
    <name evidence="6" type="ORF">FPZ12_041140</name>
</gene>
<protein>
    <submittedName>
        <fullName evidence="6">TetR/AcrR family transcriptional regulator</fullName>
    </submittedName>
</protein>
<dbReference type="PANTHER" id="PTHR30055">
    <property type="entry name" value="HTH-TYPE TRANSCRIPTIONAL REGULATOR RUTR"/>
    <property type="match status" value="1"/>
</dbReference>
<name>A0A5N0UMW9_9PSEU</name>
<evidence type="ECO:0000259" key="5">
    <source>
        <dbReference type="PROSITE" id="PS50977"/>
    </source>
</evidence>
<keyword evidence="2 4" id="KW-0238">DNA-binding</keyword>
<dbReference type="EMBL" id="VMNW02000118">
    <property type="protein sequence ID" value="KAA9150400.1"/>
    <property type="molecule type" value="Genomic_DNA"/>
</dbReference>
<dbReference type="InterPro" id="IPR050109">
    <property type="entry name" value="HTH-type_TetR-like_transc_reg"/>
</dbReference>
<evidence type="ECO:0000313" key="6">
    <source>
        <dbReference type="EMBL" id="KAA9150400.1"/>
    </source>
</evidence>
<evidence type="ECO:0000256" key="1">
    <source>
        <dbReference type="ARBA" id="ARBA00023015"/>
    </source>
</evidence>
<feature type="DNA-binding region" description="H-T-H motif" evidence="4">
    <location>
        <begin position="35"/>
        <end position="54"/>
    </location>
</feature>
<sequence length="196" mass="22269">MTAQRRMGAPDAKNRGVLLDAAEKLLLEEGYAAVTSRRVASRAGLKSQLVHYYFRTMDDLFLALFSRRAEEGLRHQQQLLESERPLHALWEFNTESTGIPLTMEFTSLANRRPAIRDEITRYSEQFRQAQLKVVSVALERYEVSPEVCTPESLVVVMTAIARVISMEKKLGLFLGHNETVASMERFLDRIEPPAGD</sequence>
<dbReference type="GO" id="GO:0003700">
    <property type="term" value="F:DNA-binding transcription factor activity"/>
    <property type="evidence" value="ECO:0007669"/>
    <property type="project" value="TreeGrafter"/>
</dbReference>
<dbReference type="Gene3D" id="1.10.357.10">
    <property type="entry name" value="Tetracycline Repressor, domain 2"/>
    <property type="match status" value="1"/>
</dbReference>
<proteinExistence type="predicted"/>
<evidence type="ECO:0000256" key="3">
    <source>
        <dbReference type="ARBA" id="ARBA00023163"/>
    </source>
</evidence>
<accession>A0A5N0UMW9</accession>
<dbReference type="PANTHER" id="PTHR30055:SF234">
    <property type="entry name" value="HTH-TYPE TRANSCRIPTIONAL REGULATOR BETI"/>
    <property type="match status" value="1"/>
</dbReference>
<dbReference type="InterPro" id="IPR009057">
    <property type="entry name" value="Homeodomain-like_sf"/>
</dbReference>
<keyword evidence="7" id="KW-1185">Reference proteome</keyword>
<feature type="domain" description="HTH tetR-type" evidence="5">
    <location>
        <begin position="12"/>
        <end position="72"/>
    </location>
</feature>